<organism evidence="1 2">
    <name type="scientific">Acanthamoeba polyphaga moumouvirus</name>
    <dbReference type="NCBI Taxonomy" id="1269028"/>
    <lineage>
        <taxon>Viruses</taxon>
        <taxon>Varidnaviria</taxon>
        <taxon>Bamfordvirae</taxon>
        <taxon>Nucleocytoviricota</taxon>
        <taxon>Megaviricetes</taxon>
        <taxon>Imitervirales</taxon>
        <taxon>Mimiviridae</taxon>
        <taxon>Megamimivirinae</taxon>
        <taxon>Moumouvirus</taxon>
    </lineage>
</organism>
<evidence type="ECO:0000313" key="2">
    <source>
        <dbReference type="Proteomes" id="UP000201640"/>
    </source>
</evidence>
<accession>L7RD30</accession>
<dbReference type="RefSeq" id="YP_007354607.1">
    <property type="nucleotide sequence ID" value="NC_020104.1"/>
</dbReference>
<reference evidence="1 2" key="1">
    <citation type="journal article" date="2012" name="Genome Biol. Evol.">
        <title>Related Giant Viruses in Distant Locations and Different Habitats: Acanthamoeba polyphaga moumouvirus Represents a Third Lineage of the Mimiviridae That Is Close to the Megavirus Lineage.</title>
        <authorList>
            <person name="Yoosuf N."/>
            <person name="Yutin N."/>
            <person name="Colson P."/>
            <person name="Shabalina S.A."/>
            <person name="Pagnier I."/>
            <person name="Robert C."/>
            <person name="Azza S."/>
            <person name="Klose T."/>
            <person name="Wong J."/>
            <person name="Rossmann M.G."/>
            <person name="La Scola B."/>
            <person name="Raoult D."/>
            <person name="Koonin E.V."/>
        </authorList>
    </citation>
    <scope>NUCLEOTIDE SEQUENCE [LARGE SCALE GENOMIC DNA]</scope>
    <source>
        <strain evidence="1 2">M10A</strain>
    </source>
</reference>
<dbReference type="EMBL" id="JX962719">
    <property type="protein sequence ID" value="AGC02171.1"/>
    <property type="molecule type" value="Genomic_DNA"/>
</dbReference>
<proteinExistence type="predicted"/>
<keyword evidence="2" id="KW-1185">Reference proteome</keyword>
<dbReference type="GeneID" id="14445730"/>
<gene>
    <name evidence="1" type="ORF">Moumou_00647</name>
</gene>
<sequence>MEIVNNFQDLKNIIETFISSSELEMDIQICSTLRRQIRDFHNDYPQLYYFAFGLGESYRLHVSKIKFMIEYNILAEKTRKFFCDYTGIKIRPNSSTDVLNDFRKYTNYNEWFELLNDALLFTGGEKEFINKHYDLQNKIHQDIIENKNYSMWKDLDVKDSDIYHKYVHILPKPNKFNNIYHEKNNDKYFISIDMSKANFQILKLMNLIDSETWELYIKKFIDHPYFGKLKKLRLISLSFPDLFPNKQSIYWKNLILEVLDQILLSNIFPEKDFINYNGDEIIFETSKEKMFEQKNSCVNLVLDKFKDVKFSITIFQLKKINLDNNPKRSYYVKINQETKEIDWKCIDLDKFIDIVKKFNETFYLAN</sequence>
<dbReference type="Proteomes" id="UP000201640">
    <property type="component" value="Segment"/>
</dbReference>
<dbReference type="OrthoDB" id="30520at10239"/>
<evidence type="ECO:0000313" key="1">
    <source>
        <dbReference type="EMBL" id="AGC02171.1"/>
    </source>
</evidence>
<dbReference type="KEGG" id="vg:14445730"/>
<protein>
    <submittedName>
        <fullName evidence="1">Uncharacterized protein</fullName>
    </submittedName>
</protein>
<name>L7RD30_9VIRU</name>